<keyword evidence="1 4" id="KW-0808">Transferase</keyword>
<dbReference type="OrthoDB" id="9795206at2"/>
<proteinExistence type="predicted"/>
<dbReference type="InterPro" id="IPR016181">
    <property type="entry name" value="Acyl_CoA_acyltransferase"/>
</dbReference>
<dbReference type="InterPro" id="IPR000182">
    <property type="entry name" value="GNAT_dom"/>
</dbReference>
<gene>
    <name evidence="5" type="ORF">GKD88_09835</name>
    <name evidence="4" type="ORF">GKE08_10035</name>
</gene>
<dbReference type="PANTHER" id="PTHR43420:SF47">
    <property type="entry name" value="N-ACETYLTRANSFERASE DOMAIN-CONTAINING PROTEIN"/>
    <property type="match status" value="1"/>
</dbReference>
<keyword evidence="7" id="KW-1185">Reference proteome</keyword>
<evidence type="ECO:0000256" key="2">
    <source>
        <dbReference type="ARBA" id="ARBA00023315"/>
    </source>
</evidence>
<dbReference type="Pfam" id="PF00583">
    <property type="entry name" value="Acetyltransf_1"/>
    <property type="match status" value="1"/>
</dbReference>
<keyword evidence="2" id="KW-0012">Acyltransferase</keyword>
<dbReference type="Proteomes" id="UP000433575">
    <property type="component" value="Unassembled WGS sequence"/>
</dbReference>
<dbReference type="Gene3D" id="3.40.630.30">
    <property type="match status" value="1"/>
</dbReference>
<evidence type="ECO:0000256" key="1">
    <source>
        <dbReference type="ARBA" id="ARBA00022679"/>
    </source>
</evidence>
<evidence type="ECO:0000259" key="3">
    <source>
        <dbReference type="PROSITE" id="PS51186"/>
    </source>
</evidence>
<dbReference type="AlphaFoldDB" id="A0A6N7S7R3"/>
<dbReference type="PANTHER" id="PTHR43420">
    <property type="entry name" value="ACETYLTRANSFERASE"/>
    <property type="match status" value="1"/>
</dbReference>
<evidence type="ECO:0000313" key="5">
    <source>
        <dbReference type="EMBL" id="MSC33420.1"/>
    </source>
</evidence>
<dbReference type="Proteomes" id="UP000480929">
    <property type="component" value="Unassembled WGS sequence"/>
</dbReference>
<dbReference type="RefSeq" id="WP_087180091.1">
    <property type="nucleotide sequence ID" value="NZ_WKPI01000016.1"/>
</dbReference>
<dbReference type="InterPro" id="IPR050680">
    <property type="entry name" value="YpeA/RimI_acetyltransf"/>
</dbReference>
<dbReference type="EMBL" id="WKPI01000016">
    <property type="protein sequence ID" value="MSC33420.1"/>
    <property type="molecule type" value="Genomic_DNA"/>
</dbReference>
<dbReference type="PROSITE" id="PS51186">
    <property type="entry name" value="GNAT"/>
    <property type="match status" value="1"/>
</dbReference>
<accession>A0A6N7S7R3</accession>
<protein>
    <submittedName>
        <fullName evidence="4">GNAT family N-acetyltransferase</fullName>
    </submittedName>
</protein>
<evidence type="ECO:0000313" key="7">
    <source>
        <dbReference type="Proteomes" id="UP000480929"/>
    </source>
</evidence>
<dbReference type="EMBL" id="WKPJ01000014">
    <property type="protein sequence ID" value="MSA89665.1"/>
    <property type="molecule type" value="Genomic_DNA"/>
</dbReference>
<comment type="caution">
    <text evidence="4">The sequence shown here is derived from an EMBL/GenBank/DDBJ whole genome shotgun (WGS) entry which is preliminary data.</text>
</comment>
<evidence type="ECO:0000313" key="6">
    <source>
        <dbReference type="Proteomes" id="UP000433575"/>
    </source>
</evidence>
<name>A0A6N7S7R3_9FIRM</name>
<evidence type="ECO:0000313" key="4">
    <source>
        <dbReference type="EMBL" id="MSA89665.1"/>
    </source>
</evidence>
<dbReference type="SUPFAM" id="SSF55729">
    <property type="entry name" value="Acyl-CoA N-acyltransferases (Nat)"/>
    <property type="match status" value="1"/>
</dbReference>
<reference evidence="6 7" key="1">
    <citation type="journal article" date="2019" name="Nat. Med.">
        <title>A library of human gut bacterial isolates paired with longitudinal multiomics data enables mechanistic microbiome research.</title>
        <authorList>
            <person name="Poyet M."/>
            <person name="Groussin M."/>
            <person name="Gibbons S.M."/>
            <person name="Avila-Pacheco J."/>
            <person name="Jiang X."/>
            <person name="Kearney S.M."/>
            <person name="Perrotta A.R."/>
            <person name="Berdy B."/>
            <person name="Zhao S."/>
            <person name="Lieberman T.D."/>
            <person name="Swanson P.K."/>
            <person name="Smith M."/>
            <person name="Roesemann S."/>
            <person name="Alexander J.E."/>
            <person name="Rich S.A."/>
            <person name="Livny J."/>
            <person name="Vlamakis H."/>
            <person name="Clish C."/>
            <person name="Bullock K."/>
            <person name="Deik A."/>
            <person name="Scott J."/>
            <person name="Pierce K.A."/>
            <person name="Xavier R.J."/>
            <person name="Alm E.J."/>
        </authorList>
    </citation>
    <scope>NUCLEOTIDE SEQUENCE [LARGE SCALE GENOMIC DNA]</scope>
    <source>
        <strain evidence="4 6">BIOML-A4</strain>
        <strain evidence="5 7">BIOML-A5</strain>
    </source>
</reference>
<feature type="domain" description="N-acetyltransferase" evidence="3">
    <location>
        <begin position="2"/>
        <end position="160"/>
    </location>
</feature>
<dbReference type="GO" id="GO:0016747">
    <property type="term" value="F:acyltransferase activity, transferring groups other than amino-acyl groups"/>
    <property type="evidence" value="ECO:0007669"/>
    <property type="project" value="InterPro"/>
</dbReference>
<organism evidence="4 6">
    <name type="scientific">Holdemania massiliensis</name>
    <dbReference type="NCBI Taxonomy" id="1468449"/>
    <lineage>
        <taxon>Bacteria</taxon>
        <taxon>Bacillati</taxon>
        <taxon>Bacillota</taxon>
        <taxon>Erysipelotrichia</taxon>
        <taxon>Erysipelotrichales</taxon>
        <taxon>Erysipelotrichaceae</taxon>
        <taxon>Holdemania</taxon>
    </lineage>
</organism>
<sequence>MIHLEKINGENIWDILKLNVSDSQKNFVASNNISIIEAYIAITSNGYAFPFGIFEGNNPVGFVMIGYDKDDYWKDAPAIAEGNYNLWRLMIDKNYQNRGYGKQAVELALRFIRTFPCGKADFCWLSYEPENAVAKSLYASFGFIETGEKDGEEQIAVLKL</sequence>
<dbReference type="CDD" id="cd04301">
    <property type="entry name" value="NAT_SF"/>
    <property type="match status" value="1"/>
</dbReference>